<keyword evidence="3" id="KW-1185">Reference proteome</keyword>
<protein>
    <recommendedName>
        <fullName evidence="4">Lipoprotein</fullName>
    </recommendedName>
</protein>
<proteinExistence type="predicted"/>
<feature type="transmembrane region" description="Helical" evidence="1">
    <location>
        <begin position="7"/>
        <end position="27"/>
    </location>
</feature>
<evidence type="ECO:0000256" key="1">
    <source>
        <dbReference type="SAM" id="Phobius"/>
    </source>
</evidence>
<comment type="caution">
    <text evidence="2">The sequence shown here is derived from an EMBL/GenBank/DDBJ whole genome shotgun (WGS) entry which is preliminary data.</text>
</comment>
<keyword evidence="1" id="KW-0472">Membrane</keyword>
<dbReference type="Proteomes" id="UP001387110">
    <property type="component" value="Unassembled WGS sequence"/>
</dbReference>
<dbReference type="RefSeq" id="WP_336449255.1">
    <property type="nucleotide sequence ID" value="NZ_JBAWKY010000002.1"/>
</dbReference>
<reference evidence="2 3" key="1">
    <citation type="submission" date="2023-12" db="EMBL/GenBank/DDBJ databases">
        <authorList>
            <person name="Easwaran N."/>
            <person name="Lazarus H.P.S."/>
        </authorList>
    </citation>
    <scope>NUCLEOTIDE SEQUENCE [LARGE SCALE GENOMIC DNA]</scope>
    <source>
        <strain evidence="2 3">VIT-2023</strain>
    </source>
</reference>
<dbReference type="EMBL" id="JBAWKY010000002">
    <property type="protein sequence ID" value="MEI4462725.1"/>
    <property type="molecule type" value="Genomic_DNA"/>
</dbReference>
<keyword evidence="1" id="KW-0812">Transmembrane</keyword>
<gene>
    <name evidence="2" type="ORF">SZL87_09840</name>
</gene>
<sequence>MKRYKYVLMIGGMSFITIGSYFGYAAMIKEPDYVIESVQGKASDDAVKDLHVGISSSRVKPTQYDVRLDGTVEASERNYLTNLYDTIDVDYPKEFYRFIRKEDVSTSEQGTRTYGIESVKGHINYQSYDEKTKEYTKVRLPYAALEGSHHQDDENTFQILSQDARHIYVAKDAYGPEKDMKILRLDIKKREVSEVPLILPTLKKDQSRTLVTANAYGTLYLLETHDDESIIESKYYLDDGKKVRRVKALDEFAYTGSMDLISDNRQLLMYGAMDDGSKDIAWSIYDFETNEVTKHQVTSKYPNQFGMTQMFNTDQKLYQVSPTDKSSFQVTVVDLTDDSIEYQGIIRDKNERKNFSIDDFRIEK</sequence>
<accession>A0ABU8EIG5</accession>
<name>A0ABU8EIG5_9BACL</name>
<keyword evidence="1" id="KW-1133">Transmembrane helix</keyword>
<evidence type="ECO:0008006" key="4">
    <source>
        <dbReference type="Google" id="ProtNLM"/>
    </source>
</evidence>
<organism evidence="2 3">
    <name type="scientific">Exiguobacterium indicum</name>
    <dbReference type="NCBI Taxonomy" id="296995"/>
    <lineage>
        <taxon>Bacteria</taxon>
        <taxon>Bacillati</taxon>
        <taxon>Bacillota</taxon>
        <taxon>Bacilli</taxon>
        <taxon>Bacillales</taxon>
        <taxon>Bacillales Family XII. Incertae Sedis</taxon>
        <taxon>Exiguobacterium</taxon>
    </lineage>
</organism>
<evidence type="ECO:0000313" key="2">
    <source>
        <dbReference type="EMBL" id="MEI4462725.1"/>
    </source>
</evidence>
<evidence type="ECO:0000313" key="3">
    <source>
        <dbReference type="Proteomes" id="UP001387110"/>
    </source>
</evidence>